<keyword evidence="1" id="KW-0732">Signal</keyword>
<evidence type="ECO:0000313" key="3">
    <source>
        <dbReference type="Proteomes" id="UP000647183"/>
    </source>
</evidence>
<gene>
    <name evidence="2" type="ORF">H9645_11510</name>
</gene>
<protein>
    <submittedName>
        <fullName evidence="2">DUF3108 domain-containing protein</fullName>
    </submittedName>
</protein>
<dbReference type="EMBL" id="JACSQJ010000006">
    <property type="protein sequence ID" value="MBD7988652.1"/>
    <property type="molecule type" value="Genomic_DNA"/>
</dbReference>
<dbReference type="Proteomes" id="UP000647183">
    <property type="component" value="Unassembled WGS sequence"/>
</dbReference>
<accession>A0ABR8UKX4</accession>
<comment type="caution">
    <text evidence="2">The sequence shown here is derived from an EMBL/GenBank/DDBJ whole genome shotgun (WGS) entry which is preliminary data.</text>
</comment>
<dbReference type="RefSeq" id="WP_191729832.1">
    <property type="nucleotide sequence ID" value="NZ_JACSQJ010000006.1"/>
</dbReference>
<organism evidence="2 3">
    <name type="scientific">Luteimonas colneyensis</name>
    <dbReference type="NCBI Taxonomy" id="2762230"/>
    <lineage>
        <taxon>Bacteria</taxon>
        <taxon>Pseudomonadati</taxon>
        <taxon>Pseudomonadota</taxon>
        <taxon>Gammaproteobacteria</taxon>
        <taxon>Lysobacterales</taxon>
        <taxon>Lysobacteraceae</taxon>
        <taxon>Luteimonas</taxon>
    </lineage>
</organism>
<evidence type="ECO:0000313" key="2">
    <source>
        <dbReference type="EMBL" id="MBD7988652.1"/>
    </source>
</evidence>
<name>A0ABR8UKX4_9GAMM</name>
<dbReference type="InterPro" id="IPR021457">
    <property type="entry name" value="DUF3108"/>
</dbReference>
<sequence length="264" mass="28807">MKTAPRLLSTMLAAALAILPALAADAPLPSTAAPDPAPAQAGEDAAPAVALEPFLATYDAWNGGKPAGTASMRLARESGLWRIDLDITGTRGLARWVRLDIDQGTLFDEAGGDYRPLRQDTRRKALFMGRHVEGVYDWNAGVARWSGDIKEARRQPVPLLEGDKSGLLINLAIVRDAAPGRRLRYRFVDGGRVRDHQYAVAETTEYVEVDGLSYDAMRVSRTNGGNDETIFWVARGVPTPVRILQRENGEDAIDLRLVAYEGAR</sequence>
<dbReference type="Pfam" id="PF11306">
    <property type="entry name" value="DUF3108"/>
    <property type="match status" value="1"/>
</dbReference>
<reference evidence="2 3" key="1">
    <citation type="submission" date="2020-08" db="EMBL/GenBank/DDBJ databases">
        <title>A Genomic Blueprint of the Chicken Gut Microbiome.</title>
        <authorList>
            <person name="Gilroy R."/>
            <person name="Ravi A."/>
            <person name="Getino M."/>
            <person name="Pursley I."/>
            <person name="Horton D.L."/>
            <person name="Alikhan N.-F."/>
            <person name="Baker D."/>
            <person name="Gharbi K."/>
            <person name="Hall N."/>
            <person name="Watson M."/>
            <person name="Adriaenssens E.M."/>
            <person name="Foster-Nyarko E."/>
            <person name="Jarju S."/>
            <person name="Secka A."/>
            <person name="Antonio M."/>
            <person name="Oren A."/>
            <person name="Chaudhuri R."/>
            <person name="La Ragione R.M."/>
            <person name="Hildebrand F."/>
            <person name="Pallen M.J."/>
        </authorList>
    </citation>
    <scope>NUCLEOTIDE SEQUENCE [LARGE SCALE GENOMIC DNA]</scope>
    <source>
        <strain evidence="2 3">Sa2BVA3</strain>
    </source>
</reference>
<feature type="signal peptide" evidence="1">
    <location>
        <begin position="1"/>
        <end position="23"/>
    </location>
</feature>
<proteinExistence type="predicted"/>
<keyword evidence="3" id="KW-1185">Reference proteome</keyword>
<evidence type="ECO:0000256" key="1">
    <source>
        <dbReference type="SAM" id="SignalP"/>
    </source>
</evidence>
<feature type="chain" id="PRO_5045203778" evidence="1">
    <location>
        <begin position="24"/>
        <end position="264"/>
    </location>
</feature>